<dbReference type="Gene3D" id="3.40.50.620">
    <property type="entry name" value="HUPs"/>
    <property type="match status" value="1"/>
</dbReference>
<protein>
    <submittedName>
        <fullName evidence="1">Uncharacterized SAM-binding protein YcdF (DUF218 family)</fullName>
    </submittedName>
</protein>
<keyword evidence="2" id="KW-1185">Reference proteome</keyword>
<dbReference type="PANTHER" id="PTHR30336:SF20">
    <property type="entry name" value="DUF218 DOMAIN-CONTAINING PROTEIN"/>
    <property type="match status" value="1"/>
</dbReference>
<dbReference type="RefSeq" id="WP_307223947.1">
    <property type="nucleotide sequence ID" value="NZ_CP116940.1"/>
</dbReference>
<evidence type="ECO:0000313" key="2">
    <source>
        <dbReference type="Proteomes" id="UP001239167"/>
    </source>
</evidence>
<dbReference type="InterPro" id="IPR014729">
    <property type="entry name" value="Rossmann-like_a/b/a_fold"/>
</dbReference>
<evidence type="ECO:0000313" key="1">
    <source>
        <dbReference type="EMBL" id="MDQ0203817.1"/>
    </source>
</evidence>
<dbReference type="InterPro" id="IPR051599">
    <property type="entry name" value="Cell_Envelope_Assoc"/>
</dbReference>
<dbReference type="PANTHER" id="PTHR30336">
    <property type="entry name" value="INNER MEMBRANE PROTEIN, PROBABLE PERMEASE"/>
    <property type="match status" value="1"/>
</dbReference>
<comment type="caution">
    <text evidence="1">The sequence shown here is derived from an EMBL/GenBank/DDBJ whole genome shotgun (WGS) entry which is preliminary data.</text>
</comment>
<dbReference type="EMBL" id="JAUSUE010000009">
    <property type="protein sequence ID" value="MDQ0203817.1"/>
    <property type="molecule type" value="Genomic_DNA"/>
</dbReference>
<name>A0ABT9Y9G1_9FIRM</name>
<gene>
    <name evidence="1" type="ORF">J2S01_001536</name>
</gene>
<dbReference type="Gene3D" id="1.10.3620.10">
    <property type="entry name" value="YdcF like domain"/>
    <property type="match status" value="1"/>
</dbReference>
<sequence length="271" mass="30855">MDKTYKKYPIEEKIAEYINILGRFCGKRDIKILNADELKNKYKIDKTDIMVLFGGSIIAGGDVLADAMKKGIAEKYIVVGGMGHTTEYLRKEMHEVYPAVITANLSEAEIFAAYLKEKYNLNPDFLETESTNCGNNISYLLKLLKRQNIKFSNILISQDAAMQYRMESVLKKYMPEISVINFAAYSATAAVRDGELIFIEDISGMWKMKNYITLLMGEIPRLTDNKSGYGPMGKNYIIHVDIPAEVENAFNELKKIYGTLIRRADQRYSSK</sequence>
<organism evidence="1 2">
    <name type="scientific">Pectinatus haikarae</name>
    <dbReference type="NCBI Taxonomy" id="349096"/>
    <lineage>
        <taxon>Bacteria</taxon>
        <taxon>Bacillati</taxon>
        <taxon>Bacillota</taxon>
        <taxon>Negativicutes</taxon>
        <taxon>Selenomonadales</taxon>
        <taxon>Selenomonadaceae</taxon>
        <taxon>Pectinatus</taxon>
    </lineage>
</organism>
<accession>A0ABT9Y9G1</accession>
<reference evidence="1 2" key="1">
    <citation type="submission" date="2023-07" db="EMBL/GenBank/DDBJ databases">
        <title>Genomic Encyclopedia of Type Strains, Phase IV (KMG-IV): sequencing the most valuable type-strain genomes for metagenomic binning, comparative biology and taxonomic classification.</title>
        <authorList>
            <person name="Goeker M."/>
        </authorList>
    </citation>
    <scope>NUCLEOTIDE SEQUENCE [LARGE SCALE GENOMIC DNA]</scope>
    <source>
        <strain evidence="1 2">DSM 16980</strain>
    </source>
</reference>
<dbReference type="Proteomes" id="UP001239167">
    <property type="component" value="Unassembled WGS sequence"/>
</dbReference>
<proteinExistence type="predicted"/>